<dbReference type="PANTHER" id="PTHR31970:SF9">
    <property type="entry name" value="MOLYBDATE TRANSPORTER 2"/>
    <property type="match status" value="1"/>
</dbReference>
<gene>
    <name evidence="2" type="ORF">QBC47DRAFT_222499</name>
</gene>
<feature type="transmembrane region" description="Helical" evidence="1">
    <location>
        <begin position="306"/>
        <end position="328"/>
    </location>
</feature>
<feature type="transmembrane region" description="Helical" evidence="1">
    <location>
        <begin position="364"/>
        <end position="386"/>
    </location>
</feature>
<dbReference type="AlphaFoldDB" id="A0AAJ0BEZ0"/>
<protein>
    <submittedName>
        <fullName evidence="2">Sulfate transporter</fullName>
    </submittedName>
</protein>
<dbReference type="InterPro" id="IPR031563">
    <property type="entry name" value="MOT1/MOT2"/>
</dbReference>
<feature type="transmembrane region" description="Helical" evidence="1">
    <location>
        <begin position="136"/>
        <end position="162"/>
    </location>
</feature>
<keyword evidence="3" id="KW-1185">Reference proteome</keyword>
<feature type="transmembrane region" description="Helical" evidence="1">
    <location>
        <begin position="94"/>
        <end position="115"/>
    </location>
</feature>
<evidence type="ECO:0000313" key="3">
    <source>
        <dbReference type="Proteomes" id="UP001239445"/>
    </source>
</evidence>
<sequence>MTQLTIAAVNRRNLETLRRSPAAEISGALGDLGTFIPLTLALALRGSIDLRATLVTSGVFNIVTGGIFGVPLPVQPMKAIVAASLAKPNLPDGAPQAAGFLVGAALLFLSATGLIRALASRVPVPVVRGIQLGTGVMLFMSSTPLLIQSRLVSLFAALPLLLTFSFRQFPYALVVFLVGAAIGVVTLYRSQGGRDDHHDSVIPGWSSPGSFLGWFPFGDDARDLLEEALEMATAQLPLTLLNSVVAVTALSADLFPDVPPPTTTALGLSVAAMNLLGAWVGAMPVCHGAGGMAGQFRFGARSGASVMMLGVVKVLSGLVFGDVLVRFLGVFPEGILGVMLVVAAVELCRAGLQGLGEEGLEVALMTAAGMVAMRNAAVGFVVGMVWERVGRARDGGEEGRPLLA</sequence>
<dbReference type="GO" id="GO:0015098">
    <property type="term" value="F:molybdate ion transmembrane transporter activity"/>
    <property type="evidence" value="ECO:0007669"/>
    <property type="project" value="InterPro"/>
</dbReference>
<keyword evidence="1" id="KW-0812">Transmembrane</keyword>
<dbReference type="PANTHER" id="PTHR31970">
    <property type="match status" value="1"/>
</dbReference>
<organism evidence="2 3">
    <name type="scientific">Echria macrotheca</name>
    <dbReference type="NCBI Taxonomy" id="438768"/>
    <lineage>
        <taxon>Eukaryota</taxon>
        <taxon>Fungi</taxon>
        <taxon>Dikarya</taxon>
        <taxon>Ascomycota</taxon>
        <taxon>Pezizomycotina</taxon>
        <taxon>Sordariomycetes</taxon>
        <taxon>Sordariomycetidae</taxon>
        <taxon>Sordariales</taxon>
        <taxon>Schizotheciaceae</taxon>
        <taxon>Echria</taxon>
    </lineage>
</organism>
<keyword evidence="1" id="KW-1133">Transmembrane helix</keyword>
<evidence type="ECO:0000256" key="1">
    <source>
        <dbReference type="SAM" id="Phobius"/>
    </source>
</evidence>
<feature type="transmembrane region" description="Helical" evidence="1">
    <location>
        <begin position="168"/>
        <end position="188"/>
    </location>
</feature>
<name>A0AAJ0BEZ0_9PEZI</name>
<accession>A0AAJ0BEZ0</accession>
<keyword evidence="1" id="KW-0472">Membrane</keyword>
<dbReference type="Proteomes" id="UP001239445">
    <property type="component" value="Unassembled WGS sequence"/>
</dbReference>
<feature type="transmembrane region" description="Helical" evidence="1">
    <location>
        <begin position="52"/>
        <end position="74"/>
    </location>
</feature>
<dbReference type="Pfam" id="PF16983">
    <property type="entry name" value="MFS_MOT1"/>
    <property type="match status" value="2"/>
</dbReference>
<feature type="transmembrane region" description="Helical" evidence="1">
    <location>
        <begin position="264"/>
        <end position="285"/>
    </location>
</feature>
<reference evidence="2" key="1">
    <citation type="submission" date="2023-06" db="EMBL/GenBank/DDBJ databases">
        <title>Genome-scale phylogeny and comparative genomics of the fungal order Sordariales.</title>
        <authorList>
            <consortium name="Lawrence Berkeley National Laboratory"/>
            <person name="Hensen N."/>
            <person name="Bonometti L."/>
            <person name="Westerberg I."/>
            <person name="Brannstrom I.O."/>
            <person name="Guillou S."/>
            <person name="Cros-Aarteil S."/>
            <person name="Calhoun S."/>
            <person name="Haridas S."/>
            <person name="Kuo A."/>
            <person name="Mondo S."/>
            <person name="Pangilinan J."/>
            <person name="Riley R."/>
            <person name="Labutti K."/>
            <person name="Andreopoulos B."/>
            <person name="Lipzen A."/>
            <person name="Chen C."/>
            <person name="Yanf M."/>
            <person name="Daum C."/>
            <person name="Ng V."/>
            <person name="Clum A."/>
            <person name="Steindorff A."/>
            <person name="Ohm R."/>
            <person name="Martin F."/>
            <person name="Silar P."/>
            <person name="Natvig D."/>
            <person name="Lalanne C."/>
            <person name="Gautier V."/>
            <person name="Ament-Velasquez S.L."/>
            <person name="Kruys A."/>
            <person name="Hutchinson M.I."/>
            <person name="Powell A.J."/>
            <person name="Barry K."/>
            <person name="Miller A.N."/>
            <person name="Grigoriev I.V."/>
            <person name="Debuchy R."/>
            <person name="Gladieux P."/>
            <person name="Thoren M.H."/>
            <person name="Johannesson H."/>
        </authorList>
    </citation>
    <scope>NUCLEOTIDE SEQUENCE</scope>
    <source>
        <strain evidence="2">PSN4</strain>
    </source>
</reference>
<proteinExistence type="predicted"/>
<evidence type="ECO:0000313" key="2">
    <source>
        <dbReference type="EMBL" id="KAK1754626.1"/>
    </source>
</evidence>
<comment type="caution">
    <text evidence="2">The sequence shown here is derived from an EMBL/GenBank/DDBJ whole genome shotgun (WGS) entry which is preliminary data.</text>
</comment>
<dbReference type="EMBL" id="MU839835">
    <property type="protein sequence ID" value="KAK1754626.1"/>
    <property type="molecule type" value="Genomic_DNA"/>
</dbReference>
<feature type="transmembrane region" description="Helical" evidence="1">
    <location>
        <begin position="334"/>
        <end position="352"/>
    </location>
</feature>